<reference evidence="2" key="2">
    <citation type="submission" date="2020-11" db="EMBL/GenBank/DDBJ databases">
        <authorList>
            <consortium name="DOE Joint Genome Institute"/>
            <person name="Kuo A."/>
            <person name="Miyauchi S."/>
            <person name="Kiss E."/>
            <person name="Drula E."/>
            <person name="Kohler A."/>
            <person name="Sanchez-Garcia M."/>
            <person name="Andreopoulos B."/>
            <person name="Barry K.W."/>
            <person name="Bonito G."/>
            <person name="Buee M."/>
            <person name="Carver A."/>
            <person name="Chen C."/>
            <person name="Cichocki N."/>
            <person name="Clum A."/>
            <person name="Culley D."/>
            <person name="Crous P.W."/>
            <person name="Fauchery L."/>
            <person name="Girlanda M."/>
            <person name="Hayes R."/>
            <person name="Keri Z."/>
            <person name="Labutti K."/>
            <person name="Lipzen A."/>
            <person name="Lombard V."/>
            <person name="Magnuson J."/>
            <person name="Maillard F."/>
            <person name="Morin E."/>
            <person name="Murat C."/>
            <person name="Nolan M."/>
            <person name="Ohm R."/>
            <person name="Pangilinan J."/>
            <person name="Pereira M."/>
            <person name="Perotto S."/>
            <person name="Peter M."/>
            <person name="Riley R."/>
            <person name="Sitrit Y."/>
            <person name="Stielow B."/>
            <person name="Szollosi G."/>
            <person name="Zifcakova L."/>
            <person name="Stursova M."/>
            <person name="Spatafora J.W."/>
            <person name="Tedersoo L."/>
            <person name="Vaario L.-M."/>
            <person name="Yamada A."/>
            <person name="Yan M."/>
            <person name="Wang P."/>
            <person name="Xu J."/>
            <person name="Bruns T."/>
            <person name="Baldrian P."/>
            <person name="Vilgalys R."/>
            <person name="Henrissat B."/>
            <person name="Grigoriev I.V."/>
            <person name="Hibbett D."/>
            <person name="Nagy L.G."/>
            <person name="Martin F.M."/>
        </authorList>
    </citation>
    <scope>NUCLEOTIDE SEQUENCE</scope>
    <source>
        <strain evidence="2">UH-Tt-Lm1</strain>
    </source>
</reference>
<proteinExistence type="predicted"/>
<gene>
    <name evidence="2" type="ORF">BJ322DRAFT_1113676</name>
</gene>
<protein>
    <submittedName>
        <fullName evidence="2">Uncharacterized protein</fullName>
    </submittedName>
</protein>
<dbReference type="AlphaFoldDB" id="A0A9P6H4M2"/>
<evidence type="ECO:0000313" key="3">
    <source>
        <dbReference type="Proteomes" id="UP000736335"/>
    </source>
</evidence>
<accession>A0A9P6H4M2</accession>
<organism evidence="2 3">
    <name type="scientific">Thelephora terrestris</name>
    <dbReference type="NCBI Taxonomy" id="56493"/>
    <lineage>
        <taxon>Eukaryota</taxon>
        <taxon>Fungi</taxon>
        <taxon>Dikarya</taxon>
        <taxon>Basidiomycota</taxon>
        <taxon>Agaricomycotina</taxon>
        <taxon>Agaricomycetes</taxon>
        <taxon>Thelephorales</taxon>
        <taxon>Thelephoraceae</taxon>
        <taxon>Thelephora</taxon>
    </lineage>
</organism>
<sequence>MPIMTHPLMVVNPSRSPHQRDSPPIMAPKTSILNASGNGDMATEDHPKNNSPPPEPARRPFSASSMKENDLPPSIREGEYESGRVICEVCEEGVSIRDEETGGFSISKWTAHRKSCATSHVAGPPDGSASSQSRESTPLPPSNSLSAPPVQTQRKKRRPKRSEEERINFFRTDPYVAQFEAYRVLCAGCDKWIRLRSNSSYCSIPWEAHRKSCLAKKGTQKPTLKVETDRRLCENCDNWIIIDNGDGEADAKWAQHKLDCARNVLASAHMAPKRHKTDSPTSEYDRASSHRSRERIELPPLSAISGISSPSIFTTPSHALPTEDTLRLSPEQRAKALRMDPYLDEVEPHRVFCKLCQHWIPLRKDVHYYTPAWQQHRSKCTLVHRDQARDDMDRSNSHLSPISNLFPSHSDEDAHRTKRVKLSHVRGDLSDDETPESRYHGAVDLKTSGGRANFIHKSVGYLFRTTYSVGDEITIASLVTYLNSALPPDKYEDFDTVEVTRAAMALSKIGSYVFEGDVLRPHTPSQRSR</sequence>
<reference evidence="2" key="1">
    <citation type="journal article" date="2020" name="Nat. Commun.">
        <title>Large-scale genome sequencing of mycorrhizal fungi provides insights into the early evolution of symbiotic traits.</title>
        <authorList>
            <person name="Miyauchi S."/>
            <person name="Kiss E."/>
            <person name="Kuo A."/>
            <person name="Drula E."/>
            <person name="Kohler A."/>
            <person name="Sanchez-Garcia M."/>
            <person name="Morin E."/>
            <person name="Andreopoulos B."/>
            <person name="Barry K.W."/>
            <person name="Bonito G."/>
            <person name="Buee M."/>
            <person name="Carver A."/>
            <person name="Chen C."/>
            <person name="Cichocki N."/>
            <person name="Clum A."/>
            <person name="Culley D."/>
            <person name="Crous P.W."/>
            <person name="Fauchery L."/>
            <person name="Girlanda M."/>
            <person name="Hayes R.D."/>
            <person name="Keri Z."/>
            <person name="LaButti K."/>
            <person name="Lipzen A."/>
            <person name="Lombard V."/>
            <person name="Magnuson J."/>
            <person name="Maillard F."/>
            <person name="Murat C."/>
            <person name="Nolan M."/>
            <person name="Ohm R.A."/>
            <person name="Pangilinan J."/>
            <person name="Pereira M.F."/>
            <person name="Perotto S."/>
            <person name="Peter M."/>
            <person name="Pfister S."/>
            <person name="Riley R."/>
            <person name="Sitrit Y."/>
            <person name="Stielow J.B."/>
            <person name="Szollosi G."/>
            <person name="Zifcakova L."/>
            <person name="Stursova M."/>
            <person name="Spatafora J.W."/>
            <person name="Tedersoo L."/>
            <person name="Vaario L.M."/>
            <person name="Yamada A."/>
            <person name="Yan M."/>
            <person name="Wang P."/>
            <person name="Xu J."/>
            <person name="Bruns T."/>
            <person name="Baldrian P."/>
            <person name="Vilgalys R."/>
            <person name="Dunand C."/>
            <person name="Henrissat B."/>
            <person name="Grigoriev I.V."/>
            <person name="Hibbett D."/>
            <person name="Nagy L.G."/>
            <person name="Martin F.M."/>
        </authorList>
    </citation>
    <scope>NUCLEOTIDE SEQUENCE</scope>
    <source>
        <strain evidence="2">UH-Tt-Lm1</strain>
    </source>
</reference>
<keyword evidence="3" id="KW-1185">Reference proteome</keyword>
<feature type="compositionally biased region" description="Polar residues" evidence="1">
    <location>
        <begin position="397"/>
        <end position="407"/>
    </location>
</feature>
<comment type="caution">
    <text evidence="2">The sequence shown here is derived from an EMBL/GenBank/DDBJ whole genome shotgun (WGS) entry which is preliminary data.</text>
</comment>
<dbReference type="EMBL" id="WIUZ02000020">
    <property type="protein sequence ID" value="KAF9779322.1"/>
    <property type="molecule type" value="Genomic_DNA"/>
</dbReference>
<evidence type="ECO:0000313" key="2">
    <source>
        <dbReference type="EMBL" id="KAF9779322.1"/>
    </source>
</evidence>
<feature type="region of interest" description="Disordered" evidence="1">
    <location>
        <begin position="117"/>
        <end position="164"/>
    </location>
</feature>
<feature type="region of interest" description="Disordered" evidence="1">
    <location>
        <begin position="270"/>
        <end position="295"/>
    </location>
</feature>
<evidence type="ECO:0000256" key="1">
    <source>
        <dbReference type="SAM" id="MobiDB-lite"/>
    </source>
</evidence>
<dbReference type="OrthoDB" id="3270344at2759"/>
<feature type="region of interest" description="Disordered" evidence="1">
    <location>
        <begin position="392"/>
        <end position="417"/>
    </location>
</feature>
<name>A0A9P6H4M2_9AGAM</name>
<feature type="region of interest" description="Disordered" evidence="1">
    <location>
        <begin position="1"/>
        <end position="78"/>
    </location>
</feature>
<dbReference type="Proteomes" id="UP000736335">
    <property type="component" value="Unassembled WGS sequence"/>
</dbReference>